<accession>A0ABX4HXA7</accession>
<dbReference type="Proteomes" id="UP000217561">
    <property type="component" value="Unassembled WGS sequence"/>
</dbReference>
<sequence length="171" mass="20496">MFTIGVTQKMAEALPMEREEFDKRDLPEIYRWQMNRFFMRDREGLILMNDRTALTLVLFGLETEQYENIDNVLRGSLKQLLQMLDINEEYKRDLLDNSKKIILTKTDNRRTLGRMKESLKLLEGFTEEREFEEIDAVEVNRWMNENMVFSTLANITPIKELNDYYENNHGQ</sequence>
<organism evidence="2 3">
    <name type="scientific">Salimicrobium humidisoli</name>
    <dbReference type="NCBI Taxonomy" id="2029857"/>
    <lineage>
        <taxon>Bacteria</taxon>
        <taxon>Bacillati</taxon>
        <taxon>Bacillota</taxon>
        <taxon>Bacilli</taxon>
        <taxon>Bacillales</taxon>
        <taxon>Bacillaceae</taxon>
        <taxon>Salimicrobium</taxon>
    </lineage>
</organism>
<proteinExistence type="predicted"/>
<evidence type="ECO:0000313" key="3">
    <source>
        <dbReference type="Proteomes" id="UP000217561"/>
    </source>
</evidence>
<reference evidence="2 3" key="1">
    <citation type="submission" date="2017-08" db="EMBL/GenBank/DDBJ databases">
        <title>Salimicrobium alkalisoli sp. nov., isolated from saline alkaline soil.</title>
        <authorList>
            <person name="Zhang G."/>
            <person name="Xiong Q."/>
        </authorList>
    </citation>
    <scope>NUCLEOTIDE SEQUENCE [LARGE SCALE GENOMIC DNA]</scope>
    <source>
        <strain evidence="2 3">WN024</strain>
    </source>
</reference>
<dbReference type="RefSeq" id="WP_095821027.1">
    <property type="nucleotide sequence ID" value="NZ_NSGH01000001.1"/>
</dbReference>
<keyword evidence="3" id="KW-1185">Reference proteome</keyword>
<evidence type="ECO:0000313" key="2">
    <source>
        <dbReference type="EMBL" id="PBB07121.1"/>
    </source>
</evidence>
<dbReference type="InterPro" id="IPR053864">
    <property type="entry name" value="DUF6933"/>
</dbReference>
<name>A0ABX4HXA7_9BACI</name>
<evidence type="ECO:0000259" key="1">
    <source>
        <dbReference type="Pfam" id="PF22016"/>
    </source>
</evidence>
<gene>
    <name evidence="2" type="ORF">CKW00_01305</name>
</gene>
<comment type="caution">
    <text evidence="2">The sequence shown here is derived from an EMBL/GenBank/DDBJ whole genome shotgun (WGS) entry which is preliminary data.</text>
</comment>
<protein>
    <recommendedName>
        <fullName evidence="1">DUF6933 domain-containing protein</fullName>
    </recommendedName>
</protein>
<dbReference type="EMBL" id="NSGH01000001">
    <property type="protein sequence ID" value="PBB07121.1"/>
    <property type="molecule type" value="Genomic_DNA"/>
</dbReference>
<dbReference type="Pfam" id="PF22016">
    <property type="entry name" value="DUF6933"/>
    <property type="match status" value="1"/>
</dbReference>
<feature type="domain" description="DUF6933" evidence="1">
    <location>
        <begin position="4"/>
        <end position="159"/>
    </location>
</feature>